<accession>A0A0E9V667</accession>
<organism evidence="1">
    <name type="scientific">Anguilla anguilla</name>
    <name type="common">European freshwater eel</name>
    <name type="synonym">Muraena anguilla</name>
    <dbReference type="NCBI Taxonomy" id="7936"/>
    <lineage>
        <taxon>Eukaryota</taxon>
        <taxon>Metazoa</taxon>
        <taxon>Chordata</taxon>
        <taxon>Craniata</taxon>
        <taxon>Vertebrata</taxon>
        <taxon>Euteleostomi</taxon>
        <taxon>Actinopterygii</taxon>
        <taxon>Neopterygii</taxon>
        <taxon>Teleostei</taxon>
        <taxon>Anguilliformes</taxon>
        <taxon>Anguillidae</taxon>
        <taxon>Anguilla</taxon>
    </lineage>
</organism>
<sequence length="14" mass="1606">MHRKHGRLGVNIMG</sequence>
<proteinExistence type="predicted"/>
<evidence type="ECO:0000313" key="1">
    <source>
        <dbReference type="EMBL" id="JAH72940.1"/>
    </source>
</evidence>
<protein>
    <submittedName>
        <fullName evidence="1">Uncharacterized protein</fullName>
    </submittedName>
</protein>
<reference evidence="1" key="2">
    <citation type="journal article" date="2015" name="Fish Shellfish Immunol.">
        <title>Early steps in the European eel (Anguilla anguilla)-Vibrio vulnificus interaction in the gills: Role of the RtxA13 toxin.</title>
        <authorList>
            <person name="Callol A."/>
            <person name="Pajuelo D."/>
            <person name="Ebbesson L."/>
            <person name="Teles M."/>
            <person name="MacKenzie S."/>
            <person name="Amaro C."/>
        </authorList>
    </citation>
    <scope>NUCLEOTIDE SEQUENCE</scope>
</reference>
<reference evidence="1" key="1">
    <citation type="submission" date="2014-11" db="EMBL/GenBank/DDBJ databases">
        <authorList>
            <person name="Amaro Gonzalez C."/>
        </authorList>
    </citation>
    <scope>NUCLEOTIDE SEQUENCE</scope>
</reference>
<name>A0A0E9V667_ANGAN</name>
<dbReference type="EMBL" id="GBXM01035637">
    <property type="protein sequence ID" value="JAH72940.1"/>
    <property type="molecule type" value="Transcribed_RNA"/>
</dbReference>